<reference evidence="2 3" key="1">
    <citation type="submission" date="2021-08" db="EMBL/GenBank/DDBJ databases">
        <title>Comparative Genomics Analysis of the Genus Qipengyuania Reveals Extensive Genetic Diversity and Metabolic Versatility, Including the Description of Fifteen Novel Species.</title>
        <authorList>
            <person name="Liu Y."/>
        </authorList>
    </citation>
    <scope>NUCLEOTIDE SEQUENCE [LARGE SCALE GENOMIC DNA]</scope>
    <source>
        <strain evidence="2 3">1NDH1</strain>
    </source>
</reference>
<dbReference type="Proteomes" id="UP000824321">
    <property type="component" value="Chromosome"/>
</dbReference>
<gene>
    <name evidence="2" type="ORF">K3136_03475</name>
</gene>
<dbReference type="Gene3D" id="1.10.10.60">
    <property type="entry name" value="Homeodomain-like"/>
    <property type="match status" value="1"/>
</dbReference>
<evidence type="ECO:0000313" key="2">
    <source>
        <dbReference type="EMBL" id="QZD95795.1"/>
    </source>
</evidence>
<dbReference type="EMBL" id="CP081294">
    <property type="protein sequence ID" value="QZD95795.1"/>
    <property type="molecule type" value="Genomic_DNA"/>
</dbReference>
<dbReference type="RefSeq" id="WP_221431522.1">
    <property type="nucleotide sequence ID" value="NZ_CP081294.1"/>
</dbReference>
<evidence type="ECO:0000259" key="1">
    <source>
        <dbReference type="PROSITE" id="PS01124"/>
    </source>
</evidence>
<sequence length="288" mass="32909">MQIPIRMCDPRLAGFIDVYGHWHMPMKDIATFSPGLIAFNLSGTYLEVNGEQRTEPVLMGIATDPTHIRYTIGGGDIVSLRVMANAYDRLFDIDPSTETGIVAMDPNEHPRIVRIYERLKAVPATPQAWFAALDEALLELLPLATPAGLVGEMYALVRDSGRDWTVGELAERLECTPRTLERACKRRYGRTPKRILRSMRLGRTLEIEARTQGRIELEPDFSYADLPHYLNDLRRHSGLNRGELQDDALQGHNFPYRYLWPDGTAAETPEQLAQWQAEMRRRWLQYEG</sequence>
<dbReference type="InterPro" id="IPR018060">
    <property type="entry name" value="HTH_AraC"/>
</dbReference>
<feature type="domain" description="HTH araC/xylS-type" evidence="1">
    <location>
        <begin position="151"/>
        <end position="247"/>
    </location>
</feature>
<protein>
    <submittedName>
        <fullName evidence="2">AraC family transcriptional regulator</fullName>
    </submittedName>
</protein>
<accession>A0ABX9A3E0</accession>
<proteinExistence type="predicted"/>
<dbReference type="PROSITE" id="PS01124">
    <property type="entry name" value="HTH_ARAC_FAMILY_2"/>
    <property type="match status" value="1"/>
</dbReference>
<organism evidence="2 3">
    <name type="scientific">Qipengyuania gelatinilytica</name>
    <dbReference type="NCBI Taxonomy" id="2867231"/>
    <lineage>
        <taxon>Bacteria</taxon>
        <taxon>Pseudomonadati</taxon>
        <taxon>Pseudomonadota</taxon>
        <taxon>Alphaproteobacteria</taxon>
        <taxon>Sphingomonadales</taxon>
        <taxon>Erythrobacteraceae</taxon>
        <taxon>Qipengyuania</taxon>
    </lineage>
</organism>
<keyword evidence="3" id="KW-1185">Reference proteome</keyword>
<evidence type="ECO:0000313" key="3">
    <source>
        <dbReference type="Proteomes" id="UP000824321"/>
    </source>
</evidence>
<name>A0ABX9A3E0_9SPHN</name>